<evidence type="ECO:0000256" key="3">
    <source>
        <dbReference type="ARBA" id="ARBA00022833"/>
    </source>
</evidence>
<dbReference type="PROSITE" id="PS51800">
    <property type="entry name" value="ZF_CHHC_U11_48K"/>
    <property type="match status" value="2"/>
</dbReference>
<organism evidence="6 7">
    <name type="scientific">Galleria mellonella</name>
    <name type="common">Greater wax moth</name>
    <dbReference type="NCBI Taxonomy" id="7137"/>
    <lineage>
        <taxon>Eukaryota</taxon>
        <taxon>Metazoa</taxon>
        <taxon>Ecdysozoa</taxon>
        <taxon>Arthropoda</taxon>
        <taxon>Hexapoda</taxon>
        <taxon>Insecta</taxon>
        <taxon>Pterygota</taxon>
        <taxon>Neoptera</taxon>
        <taxon>Endopterygota</taxon>
        <taxon>Lepidoptera</taxon>
        <taxon>Glossata</taxon>
        <taxon>Ditrysia</taxon>
        <taxon>Pyraloidea</taxon>
        <taxon>Pyralidae</taxon>
        <taxon>Galleriinae</taxon>
        <taxon>Galleria</taxon>
    </lineage>
</organism>
<gene>
    <name evidence="7" type="primary">LOC128200061</name>
</gene>
<evidence type="ECO:0000256" key="2">
    <source>
        <dbReference type="ARBA" id="ARBA00022771"/>
    </source>
</evidence>
<reference evidence="7" key="1">
    <citation type="submission" date="2025-08" db="UniProtKB">
        <authorList>
            <consortium name="RefSeq"/>
        </authorList>
    </citation>
    <scope>IDENTIFICATION</scope>
    <source>
        <tissue evidence="7">Whole larvae</tissue>
    </source>
</reference>
<keyword evidence="6" id="KW-1185">Reference proteome</keyword>
<keyword evidence="3" id="KW-0862">Zinc</keyword>
<dbReference type="Pfam" id="PF05253">
    <property type="entry name" value="zf-U11-48K"/>
    <property type="match status" value="2"/>
</dbReference>
<protein>
    <submittedName>
        <fullName evidence="7">Gametocyte-specific factor 1-like</fullName>
    </submittedName>
</protein>
<dbReference type="GeneID" id="128200061"/>
<evidence type="ECO:0000259" key="5">
    <source>
        <dbReference type="PROSITE" id="PS51800"/>
    </source>
</evidence>
<dbReference type="RefSeq" id="XP_052748065.1">
    <property type="nucleotide sequence ID" value="XM_052892105.1"/>
</dbReference>
<sequence length="147" mass="17108">MADPQPNQMMSCPYNMAHQVEHYRMHIHLQKCRKQYPGCKKVTCPFDATHIVNDVELDYHVSCCRKRYMLDSQIYVVDDDYRPTVEVQPPPAIIPSEENWDDEATTSYKPDLSKKGAHIITKIKGATPSERRRARMEGIKNYKPPEN</sequence>
<feature type="region of interest" description="Disordered" evidence="4">
    <location>
        <begin position="125"/>
        <end position="147"/>
    </location>
</feature>
<dbReference type="InterPro" id="IPR022776">
    <property type="entry name" value="TRM13/UPF0224_CHHC_Znf_dom"/>
</dbReference>
<dbReference type="InterPro" id="IPR036236">
    <property type="entry name" value="Znf_C2H2_sf"/>
</dbReference>
<feature type="domain" description="CHHC U11-48K-type" evidence="5">
    <location>
        <begin position="9"/>
        <end position="36"/>
    </location>
</feature>
<feature type="domain" description="CHHC U11-48K-type" evidence="5">
    <location>
        <begin position="41"/>
        <end position="68"/>
    </location>
</feature>
<accession>A0ABM3MAK0</accession>
<feature type="compositionally biased region" description="Basic and acidic residues" evidence="4">
    <location>
        <begin position="129"/>
        <end position="147"/>
    </location>
</feature>
<evidence type="ECO:0000313" key="6">
    <source>
        <dbReference type="Proteomes" id="UP001652740"/>
    </source>
</evidence>
<name>A0ABM3MAK0_GALME</name>
<evidence type="ECO:0000256" key="1">
    <source>
        <dbReference type="ARBA" id="ARBA00022723"/>
    </source>
</evidence>
<evidence type="ECO:0000256" key="4">
    <source>
        <dbReference type="SAM" id="MobiDB-lite"/>
    </source>
</evidence>
<proteinExistence type="predicted"/>
<keyword evidence="1" id="KW-0479">Metal-binding</keyword>
<dbReference type="Proteomes" id="UP001652740">
    <property type="component" value="Unplaced"/>
</dbReference>
<evidence type="ECO:0000313" key="7">
    <source>
        <dbReference type="RefSeq" id="XP_052748065.1"/>
    </source>
</evidence>
<dbReference type="SUPFAM" id="SSF57667">
    <property type="entry name" value="beta-beta-alpha zinc fingers"/>
    <property type="match status" value="1"/>
</dbReference>
<keyword evidence="2" id="KW-0863">Zinc-finger</keyword>